<evidence type="ECO:0000259" key="1">
    <source>
        <dbReference type="Pfam" id="PF10551"/>
    </source>
</evidence>
<comment type="caution">
    <text evidence="2">The sequence shown here is derived from an EMBL/GenBank/DDBJ whole genome shotgun (WGS) entry which is preliminary data.</text>
</comment>
<reference evidence="2 3" key="1">
    <citation type="submission" date="2024-06" db="EMBL/GenBank/DDBJ databases">
        <title>A chromosome-level genome assembly of beet webworm, Loxostege sticticalis.</title>
        <authorList>
            <person name="Zhang Y."/>
        </authorList>
    </citation>
    <scope>NUCLEOTIDE SEQUENCE [LARGE SCALE GENOMIC DNA]</scope>
    <source>
        <strain evidence="2">AQ028</strain>
        <tissue evidence="2">Male pupae</tissue>
    </source>
</reference>
<feature type="domain" description="MULE transposase" evidence="1">
    <location>
        <begin position="95"/>
        <end position="197"/>
    </location>
</feature>
<dbReference type="Pfam" id="PF10551">
    <property type="entry name" value="MULE"/>
    <property type="match status" value="1"/>
</dbReference>
<dbReference type="PANTHER" id="PTHR47160:SF10">
    <property type="entry name" value="MULE TRANSPOSASE DOMAIN-CONTAINING PROTEIN"/>
    <property type="match status" value="1"/>
</dbReference>
<proteinExistence type="predicted"/>
<dbReference type="AlphaFoldDB" id="A0ABD0SV94"/>
<gene>
    <name evidence="2" type="ORF">ABMA28_003172</name>
</gene>
<organism evidence="2 3">
    <name type="scientific">Loxostege sticticalis</name>
    <name type="common">Beet webworm moth</name>
    <dbReference type="NCBI Taxonomy" id="481309"/>
    <lineage>
        <taxon>Eukaryota</taxon>
        <taxon>Metazoa</taxon>
        <taxon>Ecdysozoa</taxon>
        <taxon>Arthropoda</taxon>
        <taxon>Hexapoda</taxon>
        <taxon>Insecta</taxon>
        <taxon>Pterygota</taxon>
        <taxon>Neoptera</taxon>
        <taxon>Endopterygota</taxon>
        <taxon>Lepidoptera</taxon>
        <taxon>Glossata</taxon>
        <taxon>Ditrysia</taxon>
        <taxon>Pyraloidea</taxon>
        <taxon>Crambidae</taxon>
        <taxon>Pyraustinae</taxon>
        <taxon>Loxostege</taxon>
    </lineage>
</organism>
<dbReference type="PANTHER" id="PTHR47160">
    <property type="entry name" value="PUTATIVE-RELATED"/>
    <property type="match status" value="1"/>
</dbReference>
<dbReference type="EMBL" id="JBEDNZ010000014">
    <property type="protein sequence ID" value="KAL0829666.1"/>
    <property type="molecule type" value="Genomic_DNA"/>
</dbReference>
<evidence type="ECO:0000313" key="3">
    <source>
        <dbReference type="Proteomes" id="UP001549921"/>
    </source>
</evidence>
<dbReference type="Proteomes" id="UP001549921">
    <property type="component" value="Unassembled WGS sequence"/>
</dbReference>
<accession>A0ABD0SV94</accession>
<dbReference type="InterPro" id="IPR018289">
    <property type="entry name" value="MULE_transposase_dom"/>
</dbReference>
<evidence type="ECO:0000313" key="2">
    <source>
        <dbReference type="EMBL" id="KAL0829666.1"/>
    </source>
</evidence>
<sequence>MHEPEHDIARSSVIRNSLKKKAADSFDSPGQIIQKVIQEVPNKVAPYKPTKRAMRMVIHRERVRTEPPLPKSLNSFTVPDHTGRNLRLLNNSKFWIVDDTFKCCPNLFCQIFTLHGMVGSENGTQKILPLAYGLLTGKSENSYFKFFEIIRIYCKNNFNLDLKPEIIISDFEQAIIKASLRVFPNSIHKCCFFHLSQSIWKHIQKAGLSKKYTNDSEFAHKMRHILALAYLKPEDIPAAFELIRREVLPNESKEVADWFRKYYVNGTYTSTRSQSSPDKPKSVIKKKPPLFPPGLWSVLDCFVAGIPITQNAVESWNNRWISLLNRKKNNIYKTLKEFVKDRTY</sequence>
<protein>
    <recommendedName>
        <fullName evidence="1">MULE transposase domain-containing protein</fullName>
    </recommendedName>
</protein>
<name>A0ABD0SV94_LOXSC</name>